<dbReference type="SUPFAM" id="SSF51445">
    <property type="entry name" value="(Trans)glycosidases"/>
    <property type="match status" value="1"/>
</dbReference>
<keyword evidence="3" id="KW-1185">Reference proteome</keyword>
<dbReference type="InterPro" id="IPR017853">
    <property type="entry name" value="GH"/>
</dbReference>
<dbReference type="Pfam" id="PF03537">
    <property type="entry name" value="Glyco_hydro_114"/>
    <property type="match status" value="1"/>
</dbReference>
<protein>
    <recommendedName>
        <fullName evidence="1">Glycoside-hydrolase family GH114 TIM-barrel domain-containing protein</fullName>
    </recommendedName>
</protein>
<reference evidence="2 3" key="1">
    <citation type="submission" date="2018-12" db="EMBL/GenBank/DDBJ databases">
        <authorList>
            <person name="Yang Y."/>
        </authorList>
    </citation>
    <scope>NUCLEOTIDE SEQUENCE [LARGE SCALE GENOMIC DNA]</scope>
    <source>
        <strain evidence="2 3">GSF71</strain>
    </source>
</reference>
<dbReference type="OrthoDB" id="10730at2"/>
<name>A0A3S0X7R3_9PROT</name>
<dbReference type="InterPro" id="IPR013785">
    <property type="entry name" value="Aldolase_TIM"/>
</dbReference>
<evidence type="ECO:0000259" key="1">
    <source>
        <dbReference type="Pfam" id="PF03537"/>
    </source>
</evidence>
<gene>
    <name evidence="2" type="ORF">EJ913_26465</name>
</gene>
<dbReference type="PANTHER" id="PTHR35882">
    <property type="entry name" value="PELA"/>
    <property type="match status" value="1"/>
</dbReference>
<evidence type="ECO:0000313" key="3">
    <source>
        <dbReference type="Proteomes" id="UP000280346"/>
    </source>
</evidence>
<dbReference type="RefSeq" id="WP_127003599.1">
    <property type="nucleotide sequence ID" value="NZ_JBNPXW010000011.1"/>
</dbReference>
<comment type="caution">
    <text evidence="2">The sequence shown here is derived from an EMBL/GenBank/DDBJ whole genome shotgun (WGS) entry which is preliminary data.</text>
</comment>
<dbReference type="Gene3D" id="3.20.20.70">
    <property type="entry name" value="Aldolase class I"/>
    <property type="match status" value="1"/>
</dbReference>
<dbReference type="InterPro" id="IPR004352">
    <property type="entry name" value="GH114_TIM-barrel"/>
</dbReference>
<evidence type="ECO:0000313" key="2">
    <source>
        <dbReference type="EMBL" id="RUQ64546.1"/>
    </source>
</evidence>
<dbReference type="InterPro" id="IPR016062">
    <property type="entry name" value="TM1410-rel"/>
</dbReference>
<dbReference type="Proteomes" id="UP000280346">
    <property type="component" value="Unassembled WGS sequence"/>
</dbReference>
<accession>A0A3S0X7R3</accession>
<dbReference type="PANTHER" id="PTHR35882:SF2">
    <property type="entry name" value="PELA"/>
    <property type="match status" value="1"/>
</dbReference>
<dbReference type="PRINTS" id="PR01545">
    <property type="entry name" value="THEMAYE10DUF"/>
</dbReference>
<dbReference type="EMBL" id="RZIJ01000029">
    <property type="protein sequence ID" value="RUQ64546.1"/>
    <property type="molecule type" value="Genomic_DNA"/>
</dbReference>
<dbReference type="AlphaFoldDB" id="A0A3S0X7R3"/>
<sequence>MIVGRRAVTGGLLAGMAALGVPRFGHAAPAGDSWAVYYADKESARAFESYKLLVLDSRTHPPLRPLKDRGKTLLGYISVGEVETHRPWFAKVKSWGILDQENPNWPGSFYVDVRDRRWVKLVVEELVPALLRDGFDGVFLDTLDNPPHLERTDPKRWAGMTEGAARLVLAIRANWPRIPIMQNRAYEILPRTARAITHALGESVYAGWDFEAKRPHLQSDEDYKFQVDALKAAKALNPQLGLYSLDYWDPDDAAGIRALYARQRANGFAPYVSVVELDRLVAEPPP</sequence>
<organism evidence="2 3">
    <name type="scientific">Azospirillum doebereinerae</name>
    <dbReference type="NCBI Taxonomy" id="92933"/>
    <lineage>
        <taxon>Bacteria</taxon>
        <taxon>Pseudomonadati</taxon>
        <taxon>Pseudomonadota</taxon>
        <taxon>Alphaproteobacteria</taxon>
        <taxon>Rhodospirillales</taxon>
        <taxon>Azospirillaceae</taxon>
        <taxon>Azospirillum</taxon>
    </lineage>
</organism>
<proteinExistence type="predicted"/>
<feature type="domain" description="Glycoside-hydrolase family GH114 TIM-barrel" evidence="1">
    <location>
        <begin position="45"/>
        <end position="278"/>
    </location>
</feature>